<dbReference type="STRING" id="771870.F7WD04"/>
<name>F7WD04_SORMK</name>
<evidence type="ECO:0000256" key="2">
    <source>
        <dbReference type="ARBA" id="ARBA00022692"/>
    </source>
</evidence>
<dbReference type="HOGENOM" id="CLU_045644_2_1_1"/>
<gene>
    <name evidence="6" type="ORF">SMAC_10873</name>
</gene>
<evidence type="ECO:0000313" key="7">
    <source>
        <dbReference type="Proteomes" id="UP000001881"/>
    </source>
</evidence>
<comment type="caution">
    <text evidence="6">The sequence shown here is derived from an EMBL/GenBank/DDBJ whole genome shotgun (WGS) entry which is preliminary data.</text>
</comment>
<feature type="transmembrane region" description="Helical" evidence="5">
    <location>
        <begin position="84"/>
        <end position="104"/>
    </location>
</feature>
<evidence type="ECO:0000256" key="1">
    <source>
        <dbReference type="ARBA" id="ARBA00004141"/>
    </source>
</evidence>
<dbReference type="InParanoid" id="F7WD04"/>
<dbReference type="Proteomes" id="UP000001881">
    <property type="component" value="Unassembled WGS sequence"/>
</dbReference>
<keyword evidence="7" id="KW-1185">Reference proteome</keyword>
<evidence type="ECO:0000256" key="4">
    <source>
        <dbReference type="ARBA" id="ARBA00023136"/>
    </source>
</evidence>
<keyword evidence="3 5" id="KW-1133">Transmembrane helix</keyword>
<proteinExistence type="predicted"/>
<feature type="transmembrane region" description="Helical" evidence="5">
    <location>
        <begin position="54"/>
        <end position="78"/>
    </location>
</feature>
<dbReference type="PANTHER" id="PTHR30238">
    <property type="entry name" value="MEMBRANE BOUND PREDICTED REDOX MODULATOR"/>
    <property type="match status" value="1"/>
</dbReference>
<organism evidence="6 7">
    <name type="scientific">Sordaria macrospora (strain ATCC MYA-333 / DSM 997 / K(L3346) / K-hell)</name>
    <dbReference type="NCBI Taxonomy" id="771870"/>
    <lineage>
        <taxon>Eukaryota</taxon>
        <taxon>Fungi</taxon>
        <taxon>Dikarya</taxon>
        <taxon>Ascomycota</taxon>
        <taxon>Pezizomycotina</taxon>
        <taxon>Sordariomycetes</taxon>
        <taxon>Sordariomycetidae</taxon>
        <taxon>Sordariales</taxon>
        <taxon>Sordariaceae</taxon>
        <taxon>Sordaria</taxon>
    </lineage>
</organism>
<sequence length="173" mass="19214">MWRSAESEDDVANSPILRWVQSRMPVTDRLHGERFWIKRQDPLTGRMKRVATPLLLALVMIECADVIFAVDSVPAIFAITTDPFIVYTSNIFAILGLRALYFALAAMVDRFAYLKYALAALLVFIGSKVFVADLFGMEKFPPVASLGVTVAILATGVTWSLWKTRDPKADAGN</sequence>
<keyword evidence="2 5" id="KW-0812">Transmembrane</keyword>
<feature type="transmembrane region" description="Helical" evidence="5">
    <location>
        <begin position="143"/>
        <end position="162"/>
    </location>
</feature>
<feature type="transmembrane region" description="Helical" evidence="5">
    <location>
        <begin position="116"/>
        <end position="137"/>
    </location>
</feature>
<dbReference type="Pfam" id="PF03741">
    <property type="entry name" value="TerC"/>
    <property type="match status" value="1"/>
</dbReference>
<dbReference type="EMBL" id="CABT02000551">
    <property type="protein sequence ID" value="CCC05766.1"/>
    <property type="molecule type" value="Genomic_DNA"/>
</dbReference>
<evidence type="ECO:0000256" key="3">
    <source>
        <dbReference type="ARBA" id="ARBA00022989"/>
    </source>
</evidence>
<reference evidence="6 7" key="1">
    <citation type="journal article" date="2010" name="PLoS Genet.">
        <title>De novo assembly of a 40 Mb eukaryotic genome from short sequence reads: Sordaria macrospora, a model organism for fungal morphogenesis.</title>
        <authorList>
            <person name="Nowrousian M."/>
            <person name="Stajich J."/>
            <person name="Chu M."/>
            <person name="Engh I."/>
            <person name="Espagne E."/>
            <person name="Halliday K."/>
            <person name="Kamerewerd J."/>
            <person name="Kempken F."/>
            <person name="Knab B."/>
            <person name="Kuo H.C."/>
            <person name="Osiewacz H.D."/>
            <person name="Poeggeler S."/>
            <person name="Read N."/>
            <person name="Seiler S."/>
            <person name="Smith K."/>
            <person name="Zickler D."/>
            <person name="Kueck U."/>
            <person name="Freitag M."/>
        </authorList>
    </citation>
    <scope>NUCLEOTIDE SEQUENCE [LARGE SCALE GENOMIC DNA]</scope>
    <source>
        <strain evidence="7">ATCC MYA-333 / DSM 997 / K(L3346) / K-hell</strain>
        <tissue evidence="6">Mycelium</tissue>
    </source>
</reference>
<dbReference type="GO" id="GO:0016020">
    <property type="term" value="C:membrane"/>
    <property type="evidence" value="ECO:0007669"/>
    <property type="project" value="UniProtKB-SubCell"/>
</dbReference>
<comment type="subcellular location">
    <subcellularLocation>
        <location evidence="1">Membrane</location>
        <topology evidence="1">Multi-pass membrane protein</topology>
    </subcellularLocation>
</comment>
<evidence type="ECO:0000313" key="6">
    <source>
        <dbReference type="EMBL" id="CCC05766.1"/>
    </source>
</evidence>
<protein>
    <submittedName>
        <fullName evidence="6">WGS project CABT00000000 data, contig 2.551</fullName>
    </submittedName>
</protein>
<dbReference type="eggNOG" id="ENOG502QQNF">
    <property type="taxonomic scope" value="Eukaryota"/>
</dbReference>
<dbReference type="AlphaFoldDB" id="F7WD04"/>
<accession>F7WD04</accession>
<keyword evidence="4 5" id="KW-0472">Membrane</keyword>
<evidence type="ECO:0000256" key="5">
    <source>
        <dbReference type="SAM" id="Phobius"/>
    </source>
</evidence>
<dbReference type="InterPro" id="IPR005496">
    <property type="entry name" value="Integral_membrane_TerC"/>
</dbReference>
<dbReference type="PANTHER" id="PTHR30238:SF0">
    <property type="entry name" value="THYLAKOID MEMBRANE PROTEIN TERC, CHLOROPLASTIC"/>
    <property type="match status" value="1"/>
</dbReference>